<gene>
    <name evidence="3" type="ORF">GRAN_0014</name>
</gene>
<dbReference type="PROSITE" id="PS51898">
    <property type="entry name" value="TYR_RECOMBINASE"/>
    <property type="match status" value="1"/>
</dbReference>
<comment type="caution">
    <text evidence="3">The sequence shown here is derived from an EMBL/GenBank/DDBJ whole genome shotgun (WGS) entry which is preliminary data.</text>
</comment>
<dbReference type="PANTHER" id="PTHR30349">
    <property type="entry name" value="PHAGE INTEGRASE-RELATED"/>
    <property type="match status" value="1"/>
</dbReference>
<name>A0A4Q0SSR3_9BACT</name>
<dbReference type="OrthoDB" id="9766545at2"/>
<dbReference type="InterPro" id="IPR050090">
    <property type="entry name" value="Tyrosine_recombinase_XerCD"/>
</dbReference>
<dbReference type="EMBL" id="RDSM01000011">
    <property type="protein sequence ID" value="RXH53697.1"/>
    <property type="molecule type" value="Genomic_DNA"/>
</dbReference>
<dbReference type="Proteomes" id="UP000289437">
    <property type="component" value="Unassembled WGS sequence"/>
</dbReference>
<evidence type="ECO:0000313" key="3">
    <source>
        <dbReference type="EMBL" id="RXH53697.1"/>
    </source>
</evidence>
<dbReference type="Gene3D" id="1.10.443.10">
    <property type="entry name" value="Intergrase catalytic core"/>
    <property type="match status" value="1"/>
</dbReference>
<dbReference type="GO" id="GO:0003677">
    <property type="term" value="F:DNA binding"/>
    <property type="evidence" value="ECO:0007669"/>
    <property type="project" value="InterPro"/>
</dbReference>
<proteinExistence type="predicted"/>
<dbReference type="SUPFAM" id="SSF56349">
    <property type="entry name" value="DNA breaking-rejoining enzymes"/>
    <property type="match status" value="1"/>
</dbReference>
<dbReference type="Pfam" id="PF00589">
    <property type="entry name" value="Phage_integrase"/>
    <property type="match status" value="1"/>
</dbReference>
<protein>
    <submittedName>
        <fullName evidence="3">Mobile element protein</fullName>
    </submittedName>
</protein>
<reference evidence="3 4" key="1">
    <citation type="submission" date="2018-11" db="EMBL/GenBank/DDBJ databases">
        <authorList>
            <person name="Mardanov A.V."/>
            <person name="Ravin N.V."/>
            <person name="Dedysh S.N."/>
        </authorList>
    </citation>
    <scope>NUCLEOTIDE SEQUENCE [LARGE SCALE GENOMIC DNA]</scope>
    <source>
        <strain evidence="3 4">AF10</strain>
    </source>
</reference>
<sequence length="313" mass="36172">MILSQAVEQYILHKRSLGIGFRSETVRLRAFIQAIGDCEMHLIEPAPVLRFIEGSGPLTTFWFSKYHTLKAFYRYAMARDYCASCPLPLSVPQKPEAFQPYIYTNQDIERLIDAADSRHRYRWLLEPHTVRTLLLLLYGTGLRIGEALHLTLADFDTGTGVLTIRETKFFKSRFVPVGNDLRGVLCRYIDRQWPQSLQSETTPLLGTVKGTPIMRQTAELVFKRLREQAGVSRSDGATFQPRLHDFRHTFAVVRLVTWYREGKNVQRLLPHLSIYLGHGVLRDTQRYISMTTELLQQASLCFERYARPEVPHV</sequence>
<dbReference type="GO" id="GO:0006310">
    <property type="term" value="P:DNA recombination"/>
    <property type="evidence" value="ECO:0007669"/>
    <property type="project" value="UniProtKB-KW"/>
</dbReference>
<feature type="domain" description="Tyr recombinase" evidence="2">
    <location>
        <begin position="98"/>
        <end position="300"/>
    </location>
</feature>
<keyword evidence="4" id="KW-1185">Reference proteome</keyword>
<accession>A0A4Q0SSR3</accession>
<evidence type="ECO:0000256" key="1">
    <source>
        <dbReference type="ARBA" id="ARBA00023172"/>
    </source>
</evidence>
<dbReference type="AlphaFoldDB" id="A0A4Q0SSR3"/>
<dbReference type="GO" id="GO:0015074">
    <property type="term" value="P:DNA integration"/>
    <property type="evidence" value="ECO:0007669"/>
    <property type="project" value="InterPro"/>
</dbReference>
<evidence type="ECO:0000259" key="2">
    <source>
        <dbReference type="PROSITE" id="PS51898"/>
    </source>
</evidence>
<dbReference type="InterPro" id="IPR011010">
    <property type="entry name" value="DNA_brk_join_enz"/>
</dbReference>
<dbReference type="RefSeq" id="WP_128915837.1">
    <property type="nucleotide sequence ID" value="NZ_RDSM01000011.1"/>
</dbReference>
<organism evidence="3 4">
    <name type="scientific">Granulicella sibirica</name>
    <dbReference type="NCBI Taxonomy" id="2479048"/>
    <lineage>
        <taxon>Bacteria</taxon>
        <taxon>Pseudomonadati</taxon>
        <taxon>Acidobacteriota</taxon>
        <taxon>Terriglobia</taxon>
        <taxon>Terriglobales</taxon>
        <taxon>Acidobacteriaceae</taxon>
        <taxon>Granulicella</taxon>
    </lineage>
</organism>
<evidence type="ECO:0000313" key="4">
    <source>
        <dbReference type="Proteomes" id="UP000289437"/>
    </source>
</evidence>
<keyword evidence="1" id="KW-0233">DNA recombination</keyword>
<dbReference type="InterPro" id="IPR002104">
    <property type="entry name" value="Integrase_catalytic"/>
</dbReference>
<reference evidence="4" key="2">
    <citation type="submission" date="2019-02" db="EMBL/GenBank/DDBJ databases">
        <title>Granulicella sibirica sp. nov., a psychrotolerant acidobacterium isolated from an organic soil layer in forested tundra, West Siberia.</title>
        <authorList>
            <person name="Oshkin I.Y."/>
            <person name="Kulichevskaya I.S."/>
            <person name="Rijpstra W.I.C."/>
            <person name="Sinninghe Damste J.S."/>
            <person name="Rakitin A.L."/>
            <person name="Ravin N.V."/>
            <person name="Dedysh S.N."/>
        </authorList>
    </citation>
    <scope>NUCLEOTIDE SEQUENCE [LARGE SCALE GENOMIC DNA]</scope>
    <source>
        <strain evidence="4">AF10</strain>
    </source>
</reference>
<dbReference type="PANTHER" id="PTHR30349:SF64">
    <property type="entry name" value="PROPHAGE INTEGRASE INTD-RELATED"/>
    <property type="match status" value="1"/>
</dbReference>
<dbReference type="InterPro" id="IPR013762">
    <property type="entry name" value="Integrase-like_cat_sf"/>
</dbReference>